<comment type="caution">
    <text evidence="1">The sequence shown here is derived from an EMBL/GenBank/DDBJ whole genome shotgun (WGS) entry which is preliminary data.</text>
</comment>
<dbReference type="AlphaFoldDB" id="A0A9Q0FDD9"/>
<sequence>MSVVQNQLGYMLQMMASQYATHPPFQPQMMTTTGQLPFSRHPQMALPTMGPSSQQWQQMFPTMGSMPRFVTAPMAQPSAPNSFSQPFPGTVSCPQQCQIVLRRLREIIQQFEVEWSWYR</sequence>
<name>A0A9Q0FDD9_9ROSI</name>
<organism evidence="1 2">
    <name type="scientific">Turnera subulata</name>
    <dbReference type="NCBI Taxonomy" id="218843"/>
    <lineage>
        <taxon>Eukaryota</taxon>
        <taxon>Viridiplantae</taxon>
        <taxon>Streptophyta</taxon>
        <taxon>Embryophyta</taxon>
        <taxon>Tracheophyta</taxon>
        <taxon>Spermatophyta</taxon>
        <taxon>Magnoliopsida</taxon>
        <taxon>eudicotyledons</taxon>
        <taxon>Gunneridae</taxon>
        <taxon>Pentapetalae</taxon>
        <taxon>rosids</taxon>
        <taxon>fabids</taxon>
        <taxon>Malpighiales</taxon>
        <taxon>Passifloraceae</taxon>
        <taxon>Turnera</taxon>
    </lineage>
</organism>
<dbReference type="Proteomes" id="UP001141552">
    <property type="component" value="Unassembled WGS sequence"/>
</dbReference>
<evidence type="ECO:0000313" key="2">
    <source>
        <dbReference type="Proteomes" id="UP001141552"/>
    </source>
</evidence>
<protein>
    <submittedName>
        <fullName evidence="1">Uncharacterized protein</fullName>
    </submittedName>
</protein>
<keyword evidence="2" id="KW-1185">Reference proteome</keyword>
<accession>A0A9Q0FDD9</accession>
<gene>
    <name evidence="1" type="ORF">Tsubulata_022135</name>
</gene>
<evidence type="ECO:0000313" key="1">
    <source>
        <dbReference type="EMBL" id="KAJ4828729.1"/>
    </source>
</evidence>
<dbReference type="EMBL" id="JAKUCV010006095">
    <property type="protein sequence ID" value="KAJ4828729.1"/>
    <property type="molecule type" value="Genomic_DNA"/>
</dbReference>
<proteinExistence type="predicted"/>
<reference evidence="1" key="2">
    <citation type="journal article" date="2023" name="Plants (Basel)">
        <title>Annotation of the Turnera subulata (Passifloraceae) Draft Genome Reveals the S-Locus Evolved after the Divergence of Turneroideae from Passifloroideae in a Stepwise Manner.</title>
        <authorList>
            <person name="Henning P.M."/>
            <person name="Roalson E.H."/>
            <person name="Mir W."/>
            <person name="McCubbin A.G."/>
            <person name="Shore J.S."/>
        </authorList>
    </citation>
    <scope>NUCLEOTIDE SEQUENCE</scope>
    <source>
        <strain evidence="1">F60SS</strain>
    </source>
</reference>
<reference evidence="1" key="1">
    <citation type="submission" date="2022-02" db="EMBL/GenBank/DDBJ databases">
        <authorList>
            <person name="Henning P.M."/>
            <person name="McCubbin A.G."/>
            <person name="Shore J.S."/>
        </authorList>
    </citation>
    <scope>NUCLEOTIDE SEQUENCE</scope>
    <source>
        <strain evidence="1">F60SS</strain>
        <tissue evidence="1">Leaves</tissue>
    </source>
</reference>